<keyword evidence="2" id="KW-1003">Cell membrane</keyword>
<comment type="caution">
    <text evidence="10">The sequence shown here is derived from an EMBL/GenBank/DDBJ whole genome shotgun (WGS) entry which is preliminary data.</text>
</comment>
<evidence type="ECO:0000256" key="4">
    <source>
        <dbReference type="ARBA" id="ARBA00022692"/>
    </source>
</evidence>
<feature type="transmembrane region" description="Helical" evidence="8">
    <location>
        <begin position="153"/>
        <end position="175"/>
    </location>
</feature>
<evidence type="ECO:0000256" key="8">
    <source>
        <dbReference type="SAM" id="Phobius"/>
    </source>
</evidence>
<keyword evidence="4 8" id="KW-0812">Transmembrane</keyword>
<dbReference type="GO" id="GO:0008233">
    <property type="term" value="F:peptidase activity"/>
    <property type="evidence" value="ECO:0007669"/>
    <property type="project" value="UniProtKB-KW"/>
</dbReference>
<dbReference type="AlphaFoldDB" id="A0A1F2P5I5"/>
<gene>
    <name evidence="9" type="primary">artC</name>
    <name evidence="9" type="ORF">ENI32_05505</name>
    <name evidence="10" type="ORF">SBU_000794</name>
</gene>
<dbReference type="InterPro" id="IPR019127">
    <property type="entry name" value="Exosortase"/>
</dbReference>
<keyword evidence="6 8" id="KW-1133">Transmembrane helix</keyword>
<dbReference type="EMBL" id="LYOR01000003">
    <property type="protein sequence ID" value="OFV66252.1"/>
    <property type="molecule type" value="Genomic_DNA"/>
</dbReference>
<name>A0A1F2P5I5_9EURY</name>
<organism evidence="10 11">
    <name type="scientific">Candidatus Syntropharchaeum butanivorans</name>
    <dbReference type="NCBI Taxonomy" id="1839936"/>
    <lineage>
        <taxon>Archaea</taxon>
        <taxon>Methanobacteriati</taxon>
        <taxon>Methanobacteriota</taxon>
        <taxon>Stenosarchaea group</taxon>
        <taxon>Methanomicrobia</taxon>
        <taxon>Methanosarcinales</taxon>
        <taxon>ANME-2 cluster</taxon>
        <taxon>Candidatus Syntropharchaeum</taxon>
    </lineage>
</organism>
<dbReference type="InterPro" id="IPR026392">
    <property type="entry name" value="Exo/Archaeosortase_dom"/>
</dbReference>
<evidence type="ECO:0000256" key="7">
    <source>
        <dbReference type="ARBA" id="ARBA00023136"/>
    </source>
</evidence>
<evidence type="ECO:0000256" key="5">
    <source>
        <dbReference type="ARBA" id="ARBA00022801"/>
    </source>
</evidence>
<dbReference type="EMBL" id="DRIE01000095">
    <property type="protein sequence ID" value="HEC57320.1"/>
    <property type="molecule type" value="Genomic_DNA"/>
</dbReference>
<reference evidence="10 11" key="1">
    <citation type="submission" date="2016-05" db="EMBL/GenBank/DDBJ databases">
        <title>Microbial consortia oxidize butane by reversing methanogenesis.</title>
        <authorList>
            <person name="Laso-Perez R."/>
            <person name="Richter M."/>
            <person name="Wegener G."/>
            <person name="Musat F."/>
        </authorList>
    </citation>
    <scope>NUCLEOTIDE SEQUENCE [LARGE SCALE GENOMIC DNA]</scope>
    <source>
        <strain evidence="10">BOX1</strain>
    </source>
</reference>
<keyword evidence="11" id="KW-1185">Reference proteome</keyword>
<feature type="transmembrane region" description="Helical" evidence="8">
    <location>
        <begin position="195"/>
        <end position="216"/>
    </location>
</feature>
<sequence>MEKEIRGVKGILNKPELILVLLIISLIASFIEFSYGSAYIGMVFLGICLILLLGISDRRSRGEARPRSILLLFTGVVLITGDLLYNFFSQSRIQTFDTMILLLGASLILWNLNNRRLSELGIFSTHMSLFFLIFFSLLYVIPSKLDIGIPFYYGHYLVALPVCALLKVFGLDLAVPEMNIIVVRGVELTRLKMDLACFGWYSMILIVSTLLAYSITIEHYRRGKLLKIILVLVGASYLANFLRVSILVVLAYYYGVKTMMVFHSHLGWVLFAVILIPLMYILMNGGSETEGNEKEGEKIK</sequence>
<feature type="transmembrane region" description="Helical" evidence="8">
    <location>
        <begin position="120"/>
        <end position="141"/>
    </location>
</feature>
<dbReference type="Proteomes" id="UP000185779">
    <property type="component" value="Unassembled WGS sequence"/>
</dbReference>
<comment type="subcellular location">
    <subcellularLocation>
        <location evidence="1">Cell membrane</location>
        <topology evidence="1">Multi-pass membrane protein</topology>
    </subcellularLocation>
</comment>
<dbReference type="NCBIfam" id="TIGR03762">
    <property type="entry name" value="archaeo_artC"/>
    <property type="match status" value="1"/>
</dbReference>
<dbReference type="GO" id="GO:0005886">
    <property type="term" value="C:plasma membrane"/>
    <property type="evidence" value="ECO:0007669"/>
    <property type="project" value="UniProtKB-SubCell"/>
</dbReference>
<feature type="transmembrane region" description="Helical" evidence="8">
    <location>
        <begin position="68"/>
        <end position="88"/>
    </location>
</feature>
<evidence type="ECO:0000256" key="1">
    <source>
        <dbReference type="ARBA" id="ARBA00004651"/>
    </source>
</evidence>
<protein>
    <submittedName>
        <fullName evidence="9 10">Archaeosortase C</fullName>
        <ecNumber evidence="9">3.4.22.-</ecNumber>
    </submittedName>
</protein>
<keyword evidence="5 9" id="KW-0378">Hydrolase</keyword>
<dbReference type="STRING" id="1839936.SBU_000794"/>
<feature type="transmembrane region" description="Helical" evidence="8">
    <location>
        <begin position="94"/>
        <end position="113"/>
    </location>
</feature>
<feature type="transmembrane region" description="Helical" evidence="8">
    <location>
        <begin position="266"/>
        <end position="283"/>
    </location>
</feature>
<feature type="transmembrane region" description="Helical" evidence="8">
    <location>
        <begin position="228"/>
        <end position="254"/>
    </location>
</feature>
<dbReference type="InterPro" id="IPR022504">
    <property type="entry name" value="Exosortase_arc"/>
</dbReference>
<accession>A0A1F2P5I5</accession>
<evidence type="ECO:0000256" key="3">
    <source>
        <dbReference type="ARBA" id="ARBA00022670"/>
    </source>
</evidence>
<keyword evidence="7 8" id="KW-0472">Membrane</keyword>
<keyword evidence="3" id="KW-0645">Protease</keyword>
<dbReference type="Pfam" id="PF09721">
    <property type="entry name" value="Exosortase_EpsH"/>
    <property type="match status" value="1"/>
</dbReference>
<evidence type="ECO:0000313" key="11">
    <source>
        <dbReference type="Proteomes" id="UP000185779"/>
    </source>
</evidence>
<dbReference type="EC" id="3.4.22.-" evidence="9"/>
<evidence type="ECO:0000313" key="9">
    <source>
        <dbReference type="EMBL" id="HEC57320.1"/>
    </source>
</evidence>
<feature type="transmembrane region" description="Helical" evidence="8">
    <location>
        <begin position="37"/>
        <end position="56"/>
    </location>
</feature>
<dbReference type="NCBIfam" id="TIGR04178">
    <property type="entry name" value="exo_archaeo"/>
    <property type="match status" value="1"/>
</dbReference>
<feature type="transmembrane region" description="Helical" evidence="8">
    <location>
        <begin position="12"/>
        <end position="31"/>
    </location>
</feature>
<dbReference type="GO" id="GO:0006508">
    <property type="term" value="P:proteolysis"/>
    <property type="evidence" value="ECO:0007669"/>
    <property type="project" value="UniProtKB-KW"/>
</dbReference>
<evidence type="ECO:0000256" key="2">
    <source>
        <dbReference type="ARBA" id="ARBA00022475"/>
    </source>
</evidence>
<proteinExistence type="predicted"/>
<evidence type="ECO:0000256" key="6">
    <source>
        <dbReference type="ARBA" id="ARBA00022989"/>
    </source>
</evidence>
<dbReference type="Proteomes" id="UP000885936">
    <property type="component" value="Unassembled WGS sequence"/>
</dbReference>
<evidence type="ECO:0000313" key="10">
    <source>
        <dbReference type="EMBL" id="OFV66252.1"/>
    </source>
</evidence>
<reference evidence="9" key="2">
    <citation type="journal article" date="2020" name="mSystems">
        <title>Genome- and Community-Level Interaction Insights into Carbon Utilization and Element Cycling Functions of Hydrothermarchaeota in Hydrothermal Sediment.</title>
        <authorList>
            <person name="Zhou Z."/>
            <person name="Liu Y."/>
            <person name="Xu W."/>
            <person name="Pan J."/>
            <person name="Luo Z.H."/>
            <person name="Li M."/>
        </authorList>
    </citation>
    <scope>NUCLEOTIDE SEQUENCE [LARGE SCALE GENOMIC DNA]</scope>
    <source>
        <strain evidence="9">HyVt-386</strain>
    </source>
</reference>